<evidence type="ECO:0000256" key="1">
    <source>
        <dbReference type="SAM" id="MobiDB-lite"/>
    </source>
</evidence>
<feature type="region of interest" description="Disordered" evidence="1">
    <location>
        <begin position="122"/>
        <end position="153"/>
    </location>
</feature>
<reference evidence="3" key="1">
    <citation type="submission" date="2021-01" db="EMBL/GenBank/DDBJ databases">
        <authorList>
            <person name="Corre E."/>
            <person name="Pelletier E."/>
            <person name="Niang G."/>
            <person name="Scheremetjew M."/>
            <person name="Finn R."/>
            <person name="Kale V."/>
            <person name="Holt S."/>
            <person name="Cochrane G."/>
            <person name="Meng A."/>
            <person name="Brown T."/>
            <person name="Cohen L."/>
        </authorList>
    </citation>
    <scope>NUCLEOTIDE SEQUENCE</scope>
    <source>
        <strain evidence="3">SM1012Den-03</strain>
    </source>
</reference>
<accession>A0A7S2MBA7</accession>
<dbReference type="EMBL" id="HBGZ01030923">
    <property type="protein sequence ID" value="CAD9628826.1"/>
    <property type="molecule type" value="Transcribed_RNA"/>
</dbReference>
<organism evidence="3">
    <name type="scientific">Skeletonema marinoi</name>
    <dbReference type="NCBI Taxonomy" id="267567"/>
    <lineage>
        <taxon>Eukaryota</taxon>
        <taxon>Sar</taxon>
        <taxon>Stramenopiles</taxon>
        <taxon>Ochrophyta</taxon>
        <taxon>Bacillariophyta</taxon>
        <taxon>Coscinodiscophyceae</taxon>
        <taxon>Thalassiosirophycidae</taxon>
        <taxon>Thalassiosirales</taxon>
        <taxon>Skeletonemataceae</taxon>
        <taxon>Skeletonema</taxon>
        <taxon>Skeletonema marinoi-dohrnii complex</taxon>
    </lineage>
</organism>
<feature type="signal peptide" evidence="2">
    <location>
        <begin position="1"/>
        <end position="25"/>
    </location>
</feature>
<proteinExistence type="predicted"/>
<keyword evidence="2" id="KW-0732">Signal</keyword>
<dbReference type="AlphaFoldDB" id="A0A7S2MBA7"/>
<evidence type="ECO:0000313" key="3">
    <source>
        <dbReference type="EMBL" id="CAD9628826.1"/>
    </source>
</evidence>
<feature type="chain" id="PRO_5030856966" evidence="2">
    <location>
        <begin position="26"/>
        <end position="236"/>
    </location>
</feature>
<name>A0A7S2MBA7_9STRA</name>
<sequence length="236" mass="25356">MPLAINNAMLASFLLLLFLPSPTSGFAAWLKCSRQLEADEIIMNNKVRHASEENDASVVKLAVYDEYGSTRVDVASDNGGGGAIVWIDNDFTSLSFKIGLDQSTLSDLSDIQYVVESTPFYASPSPRPAPSPNVPTINSNKKQRNAKKTSFTGASGGGGLLCNGKRAHARGKNGNVTYTLVPNKVSDTNKDGIIAEVWGGWSEYHGAVTLTPRIIFKRKHSASSEIGQDQHGQGEL</sequence>
<gene>
    <name evidence="3" type="ORF">SMAR0320_LOCUS22005</name>
</gene>
<evidence type="ECO:0000256" key="2">
    <source>
        <dbReference type="SAM" id="SignalP"/>
    </source>
</evidence>
<protein>
    <submittedName>
        <fullName evidence="3">Uncharacterized protein</fullName>
    </submittedName>
</protein>